<dbReference type="RefSeq" id="WP_130147356.1">
    <property type="nucleotide sequence ID" value="NZ_SGSU01000016.1"/>
</dbReference>
<dbReference type="SUPFAM" id="SSF52096">
    <property type="entry name" value="ClpP/crotonase"/>
    <property type="match status" value="1"/>
</dbReference>
<evidence type="ECO:0000313" key="3">
    <source>
        <dbReference type="EMBL" id="RZG65403.1"/>
    </source>
</evidence>
<evidence type="ECO:0000313" key="4">
    <source>
        <dbReference type="Proteomes" id="UP000293483"/>
    </source>
</evidence>
<dbReference type="InterPro" id="IPR001753">
    <property type="entry name" value="Enoyl-CoA_hydra/iso"/>
</dbReference>
<dbReference type="FunFam" id="3.90.226.10:FF:000009">
    <property type="entry name" value="Carnitinyl-CoA dehydratase"/>
    <property type="match status" value="1"/>
</dbReference>
<comment type="similarity">
    <text evidence="1">Belongs to the enoyl-CoA hydratase/isomerase family.</text>
</comment>
<dbReference type="EMBL" id="SGSU01000016">
    <property type="protein sequence ID" value="RZG65403.1"/>
    <property type="molecule type" value="Genomic_DNA"/>
</dbReference>
<reference evidence="3 4" key="1">
    <citation type="submission" date="2019-02" db="EMBL/GenBank/DDBJ databases">
        <title>The Batch Genome Submission of Acinetobacter spp. strains.</title>
        <authorList>
            <person name="Qin J."/>
            <person name="Hu Y."/>
            <person name="Ye H."/>
            <person name="Wei L."/>
            <person name="Feng Y."/>
            <person name="Zong Z."/>
        </authorList>
    </citation>
    <scope>NUCLEOTIDE SEQUENCE [LARGE SCALE GENOMIC DNA]</scope>
    <source>
        <strain evidence="3 4">WCHABo060081</strain>
    </source>
</reference>
<dbReference type="FunFam" id="1.10.12.10:FF:000001">
    <property type="entry name" value="Probable enoyl-CoA hydratase, mitochondrial"/>
    <property type="match status" value="1"/>
</dbReference>
<dbReference type="Gene3D" id="1.10.12.10">
    <property type="entry name" value="Lyase 2-enoyl-coa Hydratase, Chain A, domain 2"/>
    <property type="match status" value="1"/>
</dbReference>
<dbReference type="Gene3D" id="3.90.226.10">
    <property type="entry name" value="2-enoyl-CoA Hydratase, Chain A, domain 1"/>
    <property type="match status" value="1"/>
</dbReference>
<gene>
    <name evidence="3" type="ORF">EXE25_14155</name>
</gene>
<evidence type="ECO:0000256" key="2">
    <source>
        <dbReference type="ARBA" id="ARBA00023239"/>
    </source>
</evidence>
<dbReference type="PANTHER" id="PTHR11941">
    <property type="entry name" value="ENOYL-COA HYDRATASE-RELATED"/>
    <property type="match status" value="1"/>
</dbReference>
<dbReference type="PANTHER" id="PTHR11941:SF54">
    <property type="entry name" value="ENOYL-COA HYDRATASE, MITOCHONDRIAL"/>
    <property type="match status" value="1"/>
</dbReference>
<organism evidence="3 4">
    <name type="scientific">Acinetobacter bouvetii</name>
    <dbReference type="NCBI Taxonomy" id="202951"/>
    <lineage>
        <taxon>Bacteria</taxon>
        <taxon>Pseudomonadati</taxon>
        <taxon>Pseudomonadota</taxon>
        <taxon>Gammaproteobacteria</taxon>
        <taxon>Moraxellales</taxon>
        <taxon>Moraxellaceae</taxon>
        <taxon>Acinetobacter</taxon>
    </lineage>
</organism>
<dbReference type="AlphaFoldDB" id="A0A4Q7AQC3"/>
<dbReference type="GO" id="GO:0006635">
    <property type="term" value="P:fatty acid beta-oxidation"/>
    <property type="evidence" value="ECO:0007669"/>
    <property type="project" value="TreeGrafter"/>
</dbReference>
<sequence length="255" mass="27496">MPAELHYENNIALIRLNRPEARNALNAEMIEKLQKIVSEISALNLRAAIFTGEGKAFCAGADITELLNKSPAEHLHKIQIGQALFQQIHELKFPTLACIHGMALGGGLELALACTFRVCSPAAGLGLPEIKLGLIPGYGGTQRLPRLIGVSKALEMVASGKIVSAEEAYNIGLVNQIMEMQDPIECGKTYLDSLAMQFPAAIQQIMQAVQSASDLNIHQGLTLEAELFVKCSQSADAAEGIQAFLEKRATNFSQK</sequence>
<dbReference type="InterPro" id="IPR029045">
    <property type="entry name" value="ClpP/crotonase-like_dom_sf"/>
</dbReference>
<dbReference type="Pfam" id="PF00378">
    <property type="entry name" value="ECH_1"/>
    <property type="match status" value="1"/>
</dbReference>
<proteinExistence type="inferred from homology"/>
<dbReference type="Proteomes" id="UP000293483">
    <property type="component" value="Unassembled WGS sequence"/>
</dbReference>
<evidence type="ECO:0000256" key="1">
    <source>
        <dbReference type="ARBA" id="ARBA00005254"/>
    </source>
</evidence>
<dbReference type="InterPro" id="IPR014748">
    <property type="entry name" value="Enoyl-CoA_hydra_C"/>
</dbReference>
<dbReference type="GO" id="GO:0016836">
    <property type="term" value="F:hydro-lyase activity"/>
    <property type="evidence" value="ECO:0007669"/>
    <property type="project" value="UniProtKB-ARBA"/>
</dbReference>
<dbReference type="CDD" id="cd06558">
    <property type="entry name" value="crotonase-like"/>
    <property type="match status" value="1"/>
</dbReference>
<keyword evidence="2" id="KW-0456">Lyase</keyword>
<accession>A0A4Q7AQC3</accession>
<protein>
    <submittedName>
        <fullName evidence="3">Enoyl-CoA hydratase</fullName>
    </submittedName>
</protein>
<name>A0A4Q7AQC3_9GAMM</name>
<comment type="caution">
    <text evidence="3">The sequence shown here is derived from an EMBL/GenBank/DDBJ whole genome shotgun (WGS) entry which is preliminary data.</text>
</comment>